<evidence type="ECO:0000313" key="3">
    <source>
        <dbReference type="Ensembl" id="ENSEBUP00000003888.1"/>
    </source>
</evidence>
<dbReference type="InterPro" id="IPR036691">
    <property type="entry name" value="Endo/exonu/phosph_ase_sf"/>
</dbReference>
<dbReference type="GO" id="GO:0046856">
    <property type="term" value="P:phosphatidylinositol dephosphorylation"/>
    <property type="evidence" value="ECO:0007669"/>
    <property type="project" value="InterPro"/>
</dbReference>
<dbReference type="GO" id="GO:0001726">
    <property type="term" value="C:ruffle"/>
    <property type="evidence" value="ECO:0007669"/>
    <property type="project" value="TreeGrafter"/>
</dbReference>
<dbReference type="Pfam" id="PF17751">
    <property type="entry name" value="SKICH"/>
    <property type="match status" value="1"/>
</dbReference>
<dbReference type="Gene3D" id="3.60.10.10">
    <property type="entry name" value="Endonuclease/exonuclease/phosphatase"/>
    <property type="match status" value="2"/>
</dbReference>
<dbReference type="GO" id="GO:0005737">
    <property type="term" value="C:cytoplasm"/>
    <property type="evidence" value="ECO:0007669"/>
    <property type="project" value="TreeGrafter"/>
</dbReference>
<dbReference type="Pfam" id="PF22669">
    <property type="entry name" value="Exo_endo_phos2"/>
    <property type="match status" value="1"/>
</dbReference>
<dbReference type="InterPro" id="IPR041611">
    <property type="entry name" value="SKICH"/>
</dbReference>
<evidence type="ECO:0000313" key="4">
    <source>
        <dbReference type="Proteomes" id="UP000694388"/>
    </source>
</evidence>
<dbReference type="InterPro" id="IPR000300">
    <property type="entry name" value="IPPc"/>
</dbReference>
<keyword evidence="4" id="KW-1185">Reference proteome</keyword>
<dbReference type="GO" id="GO:0005886">
    <property type="term" value="C:plasma membrane"/>
    <property type="evidence" value="ECO:0007669"/>
    <property type="project" value="TreeGrafter"/>
</dbReference>
<protein>
    <submittedName>
        <fullName evidence="3">Inositol polyphosphate-5-phosphatase Kb</fullName>
    </submittedName>
</protein>
<dbReference type="OMA" id="DMFIILQ"/>
<dbReference type="Gene3D" id="2.60.40.2840">
    <property type="match status" value="1"/>
</dbReference>
<organism evidence="3 4">
    <name type="scientific">Eptatretus burgeri</name>
    <name type="common">Inshore hagfish</name>
    <dbReference type="NCBI Taxonomy" id="7764"/>
    <lineage>
        <taxon>Eukaryota</taxon>
        <taxon>Metazoa</taxon>
        <taxon>Chordata</taxon>
        <taxon>Craniata</taxon>
        <taxon>Vertebrata</taxon>
        <taxon>Cyclostomata</taxon>
        <taxon>Myxini</taxon>
        <taxon>Myxiniformes</taxon>
        <taxon>Myxinidae</taxon>
        <taxon>Eptatretinae</taxon>
        <taxon>Eptatretus</taxon>
    </lineage>
</organism>
<reference evidence="3" key="2">
    <citation type="submission" date="2025-09" db="UniProtKB">
        <authorList>
            <consortium name="Ensembl"/>
        </authorList>
    </citation>
    <scope>IDENTIFICATION</scope>
</reference>
<comment type="similarity">
    <text evidence="1">Belongs to the inositol 1,4,5-trisphosphate 5-phosphatase type II family.</text>
</comment>
<dbReference type="AlphaFoldDB" id="A0A8C4N8I1"/>
<reference evidence="3" key="1">
    <citation type="submission" date="2025-08" db="UniProtKB">
        <authorList>
            <consortium name="Ensembl"/>
        </authorList>
    </citation>
    <scope>IDENTIFICATION</scope>
</reference>
<dbReference type="SUPFAM" id="SSF56219">
    <property type="entry name" value="DNase I-like"/>
    <property type="match status" value="1"/>
</dbReference>
<evidence type="ECO:0000256" key="1">
    <source>
        <dbReference type="ARBA" id="ARBA00005910"/>
    </source>
</evidence>
<dbReference type="GeneTree" id="ENSGT00940000156538"/>
<proteinExistence type="inferred from homology"/>
<dbReference type="GO" id="GO:0004439">
    <property type="term" value="F:phosphatidylinositol-4,5-bisphosphate 5-phosphatase activity"/>
    <property type="evidence" value="ECO:0007669"/>
    <property type="project" value="TreeGrafter"/>
</dbReference>
<dbReference type="SMART" id="SM00128">
    <property type="entry name" value="IPPc"/>
    <property type="match status" value="1"/>
</dbReference>
<dbReference type="Ensembl" id="ENSEBUT00000004287.1">
    <property type="protein sequence ID" value="ENSEBUP00000003888.1"/>
    <property type="gene ID" value="ENSEBUG00000002720.1"/>
</dbReference>
<dbReference type="PANTHER" id="PTHR11200">
    <property type="entry name" value="INOSITOL 5-PHOSPHATASE"/>
    <property type="match status" value="1"/>
</dbReference>
<feature type="domain" description="Inositol polyphosphate-related phosphatase" evidence="2">
    <location>
        <begin position="16"/>
        <end position="283"/>
    </location>
</feature>
<dbReference type="InterPro" id="IPR046985">
    <property type="entry name" value="IP5"/>
</dbReference>
<accession>A0A8C4N8I1</accession>
<evidence type="ECO:0000259" key="2">
    <source>
        <dbReference type="SMART" id="SM00128"/>
    </source>
</evidence>
<dbReference type="Proteomes" id="UP000694388">
    <property type="component" value="Unplaced"/>
</dbReference>
<name>A0A8C4N8I1_EPTBU</name>
<sequence length="377" mass="43263">ADAVHIRIRIPVLPSRIRLVTWNVAGADPPSDLSVLLGLDGADGPPDMVAIGLQELRVRPDRLLWDALLGDAWSLQLMHLLAPHGLVRLEYVRLQGTLILIFLRVDLLSLASSVSTSYMRTGLYGYWVLCHPVFHQTMWDLLFCLGDLNSRIDDHSIHFIKSTIISGQLHILWVKDQLNAARLQEPFLAGFHEGPLCFPPTYKFDIGSDKYDSSHKQRKPAWTDRILWRMKGHSGVDTTGCTQNQNNPSISLENYKSHPSFTTSDHKPVSYACAFLLQLQLTLWEPLVTLWVKGSWNQNLEDEELCFALSSEFKSSSWDWIGLFREGFWHHKDYVSYVWAQDNQRKSGIEEYRVRILWNSSTFLLNCIFCIRLTGWP</sequence>
<dbReference type="PANTHER" id="PTHR11200:SF275">
    <property type="entry name" value="LD06095P"/>
    <property type="match status" value="1"/>
</dbReference>